<organism evidence="2 3">
    <name type="scientific">Alternaria atra</name>
    <dbReference type="NCBI Taxonomy" id="119953"/>
    <lineage>
        <taxon>Eukaryota</taxon>
        <taxon>Fungi</taxon>
        <taxon>Dikarya</taxon>
        <taxon>Ascomycota</taxon>
        <taxon>Pezizomycotina</taxon>
        <taxon>Dothideomycetes</taxon>
        <taxon>Pleosporomycetidae</taxon>
        <taxon>Pleosporales</taxon>
        <taxon>Pleosporineae</taxon>
        <taxon>Pleosporaceae</taxon>
        <taxon>Alternaria</taxon>
        <taxon>Alternaria sect. Ulocladioides</taxon>
    </lineage>
</organism>
<feature type="compositionally biased region" description="Polar residues" evidence="1">
    <location>
        <begin position="240"/>
        <end position="249"/>
    </location>
</feature>
<reference evidence="2" key="1">
    <citation type="submission" date="2021-05" db="EMBL/GenBank/DDBJ databases">
        <authorList>
            <person name="Stam R."/>
        </authorList>
    </citation>
    <scope>NUCLEOTIDE SEQUENCE</scope>
    <source>
        <strain evidence="2">CS162</strain>
    </source>
</reference>
<keyword evidence="3" id="KW-1185">Reference proteome</keyword>
<gene>
    <name evidence="2" type="ORF">ALTATR162_LOCUS7331</name>
</gene>
<evidence type="ECO:0000256" key="1">
    <source>
        <dbReference type="SAM" id="MobiDB-lite"/>
    </source>
</evidence>
<comment type="caution">
    <text evidence="2">The sequence shown here is derived from an EMBL/GenBank/DDBJ whole genome shotgun (WGS) entry which is preliminary data.</text>
</comment>
<accession>A0A8J2I348</accession>
<sequence length="285" mass="32079">MPSFNRFNSNLPFGKSKKDRKANSFPLRLTFTEQPQSDDYIIRSFDGLYSKTVRVWNGGDWNDKVMNGATGTLFESSHHVPGESAKSRKAFKDGKFGFCLEWIDFEYGGNVYRVRCMNEFSVKSPQCTDHPKAVFKDGPHRVYDLINWGETVTWGMIKDTEAEEVLLTDDQLKSRVLNELTDIEAKIDEAYQSGKDSRELENRHSALQRAISNKTYLLKDRSNAIDTSSEVPVSGSIYSSRKTVSNSAPGNAALDAKAKRNPNGKKKGKTGYIKDLTKGLHTVNE</sequence>
<dbReference type="EMBL" id="CAJRGZ010000022">
    <property type="protein sequence ID" value="CAG5171480.1"/>
    <property type="molecule type" value="Genomic_DNA"/>
</dbReference>
<dbReference type="RefSeq" id="XP_043170894.1">
    <property type="nucleotide sequence ID" value="XM_043314959.1"/>
</dbReference>
<dbReference type="OrthoDB" id="3797403at2759"/>
<name>A0A8J2I348_9PLEO</name>
<feature type="region of interest" description="Disordered" evidence="1">
    <location>
        <begin position="240"/>
        <end position="271"/>
    </location>
</feature>
<feature type="compositionally biased region" description="Basic residues" evidence="1">
    <location>
        <begin position="259"/>
        <end position="269"/>
    </location>
</feature>
<dbReference type="AlphaFoldDB" id="A0A8J2I348"/>
<evidence type="ECO:0000313" key="2">
    <source>
        <dbReference type="EMBL" id="CAG5171480.1"/>
    </source>
</evidence>
<evidence type="ECO:0000313" key="3">
    <source>
        <dbReference type="Proteomes" id="UP000676310"/>
    </source>
</evidence>
<dbReference type="GeneID" id="67019320"/>
<protein>
    <submittedName>
        <fullName evidence="2">Uncharacterized protein</fullName>
    </submittedName>
</protein>
<dbReference type="Proteomes" id="UP000676310">
    <property type="component" value="Unassembled WGS sequence"/>
</dbReference>
<proteinExistence type="predicted"/>